<keyword evidence="2 5" id="KW-0378">Hydrolase</keyword>
<evidence type="ECO:0000256" key="1">
    <source>
        <dbReference type="ARBA" id="ARBA00013201"/>
    </source>
</evidence>
<organism evidence="7 8">
    <name type="scientific">Dermatophagoides pteronyssinus</name>
    <name type="common">European house dust mite</name>
    <dbReference type="NCBI Taxonomy" id="6956"/>
    <lineage>
        <taxon>Eukaryota</taxon>
        <taxon>Metazoa</taxon>
        <taxon>Ecdysozoa</taxon>
        <taxon>Arthropoda</taxon>
        <taxon>Chelicerata</taxon>
        <taxon>Arachnida</taxon>
        <taxon>Acari</taxon>
        <taxon>Acariformes</taxon>
        <taxon>Sarcoptiformes</taxon>
        <taxon>Astigmata</taxon>
        <taxon>Psoroptidia</taxon>
        <taxon>Analgoidea</taxon>
        <taxon>Pyroglyphidae</taxon>
        <taxon>Dermatophagoidinae</taxon>
        <taxon>Dermatophagoides</taxon>
    </lineage>
</organism>
<dbReference type="OMA" id="CHAKEWM"/>
<feature type="active site" description="Nucleophile" evidence="6">
    <location>
        <position position="317"/>
    </location>
</feature>
<reference evidence="8" key="1">
    <citation type="submission" date="2025-08" db="UniProtKB">
        <authorList>
            <consortium name="RefSeq"/>
        </authorList>
    </citation>
    <scope>IDENTIFICATION</scope>
    <source>
        <strain evidence="8">Airmid</strain>
    </source>
</reference>
<gene>
    <name evidence="8" type="primary">LOC113798791</name>
</gene>
<dbReference type="Gene3D" id="3.40.50.1820">
    <property type="entry name" value="alpha/beta hydrolase"/>
    <property type="match status" value="1"/>
</dbReference>
<evidence type="ECO:0000313" key="7">
    <source>
        <dbReference type="Proteomes" id="UP000515146"/>
    </source>
</evidence>
<keyword evidence="3 5" id="KW-0442">Lipid degradation</keyword>
<evidence type="ECO:0000256" key="2">
    <source>
        <dbReference type="ARBA" id="ARBA00022801"/>
    </source>
</evidence>
<dbReference type="GO" id="GO:0016042">
    <property type="term" value="P:lipid catabolic process"/>
    <property type="evidence" value="ECO:0007669"/>
    <property type="project" value="UniProtKB-KW"/>
</dbReference>
<dbReference type="InterPro" id="IPR029058">
    <property type="entry name" value="AB_hydrolase_fold"/>
</dbReference>
<proteinExistence type="predicted"/>
<name>A0A6P6YIW6_DERPT</name>
<dbReference type="EC" id="3.1.1.47" evidence="1 5"/>
<feature type="active site" description="Charge relay system" evidence="6">
    <location>
        <position position="404"/>
    </location>
</feature>
<comment type="catalytic activity">
    <reaction evidence="5">
        <text>a 1-O-alkyl-2-acetyl-sn-glycero-3-phosphocholine + H2O = a 1-O-alkyl-sn-glycero-3-phosphocholine + acetate + H(+)</text>
        <dbReference type="Rhea" id="RHEA:17777"/>
        <dbReference type="ChEBI" id="CHEBI:15377"/>
        <dbReference type="ChEBI" id="CHEBI:15378"/>
        <dbReference type="ChEBI" id="CHEBI:30089"/>
        <dbReference type="ChEBI" id="CHEBI:30909"/>
        <dbReference type="ChEBI" id="CHEBI:36707"/>
        <dbReference type="EC" id="3.1.1.47"/>
    </reaction>
</comment>
<dbReference type="PANTHER" id="PTHR10272:SF0">
    <property type="entry name" value="PLATELET-ACTIVATING FACTOR ACETYLHYDROLASE"/>
    <property type="match status" value="1"/>
</dbReference>
<dbReference type="Proteomes" id="UP000515146">
    <property type="component" value="Unplaced"/>
</dbReference>
<keyword evidence="4 5" id="KW-0443">Lipid metabolism</keyword>
<dbReference type="SUPFAM" id="SSF53474">
    <property type="entry name" value="alpha/beta-Hydrolases"/>
    <property type="match status" value="1"/>
</dbReference>
<sequence>MIKSLISPNKINMPKKIQKLSKTRNYTLKTNDRHHVPLPTGKYQKIGCRDLMIGLSRKSGILTRIYYPAKTNSGKQYEMNPFLWPNWLPHEFYTQGYADVANIRSQFMFSMANKIRKKNVFIPAVPNARPHPLPDGQKYPIIIFSHGLGSCRTTYSAICCELASQGFVVAALEHRDNSACLTFYPKRPTYSFKNSNPDFFNQTGDQVDADDEVDFGDEIDDPNYVPPKALTALTHIPHLELAWIRFRYVSVFRADDDVLAFRKKQINQRVRECTRALDLMEALNAGYEIDNLLDPGYNYREFENMLDMERISLMGHSFGGATVLMAGAAELRFKTIIALDPWMFPIKDEALDLIPQPVSMIFSENLSKMPNTKLINDWIRSNDNNDDDNNKDDRQAIIINGSNHLQQSDIPYVFSAFNRIFNTFSWRNRINPIMVHDLTTNLAIQFIGKHLDIPIDDRINQYVDEQRKRRLRPLIKLKK</sequence>
<dbReference type="InParanoid" id="A0A6P6YIW6"/>
<dbReference type="PIRSF" id="PIRSF018169">
    <property type="entry name" value="PAF_acetylhydrolase"/>
    <property type="match status" value="1"/>
</dbReference>
<dbReference type="GO" id="GO:0003847">
    <property type="term" value="F:1-alkyl-2-acetylglycerophosphocholine esterase activity"/>
    <property type="evidence" value="ECO:0007669"/>
    <property type="project" value="UniProtKB-UniRule"/>
</dbReference>
<dbReference type="RefSeq" id="XP_027205177.1">
    <property type="nucleotide sequence ID" value="XM_027349376.1"/>
</dbReference>
<dbReference type="PANTHER" id="PTHR10272">
    <property type="entry name" value="PLATELET-ACTIVATING FACTOR ACETYLHYDROLASE"/>
    <property type="match status" value="1"/>
</dbReference>
<evidence type="ECO:0000313" key="8">
    <source>
        <dbReference type="RefSeq" id="XP_027205177.1"/>
    </source>
</evidence>
<dbReference type="Pfam" id="PF03403">
    <property type="entry name" value="PAF-AH_p_II"/>
    <property type="match status" value="1"/>
</dbReference>
<protein>
    <recommendedName>
        <fullName evidence="1 5">1-alkyl-2-acetylglycerophosphocholine esterase</fullName>
        <ecNumber evidence="1 5">3.1.1.47</ecNumber>
    </recommendedName>
</protein>
<dbReference type="OrthoDB" id="2363873at2759"/>
<dbReference type="KEGG" id="dpte:113798791"/>
<evidence type="ECO:0000256" key="4">
    <source>
        <dbReference type="ARBA" id="ARBA00023098"/>
    </source>
</evidence>
<dbReference type="InterPro" id="IPR016715">
    <property type="entry name" value="PAF_acetylhydro_eukaryote"/>
</dbReference>
<accession>A0A6P6YIW6</accession>
<dbReference type="AlphaFoldDB" id="A0A6P6YIW6"/>
<evidence type="ECO:0000256" key="5">
    <source>
        <dbReference type="PIRNR" id="PIRNR018169"/>
    </source>
</evidence>
<feature type="active site" description="Charge relay system" evidence="6">
    <location>
        <position position="340"/>
    </location>
</feature>
<evidence type="ECO:0000256" key="3">
    <source>
        <dbReference type="ARBA" id="ARBA00022963"/>
    </source>
</evidence>
<keyword evidence="7" id="KW-1185">Reference proteome</keyword>
<evidence type="ECO:0000256" key="6">
    <source>
        <dbReference type="PIRSR" id="PIRSR018169-1"/>
    </source>
</evidence>